<dbReference type="PANTHER" id="PTHR30537:SF72">
    <property type="entry name" value="LYSR FAMILY TRANSCRIPTIONAL REGULATOR"/>
    <property type="match status" value="1"/>
</dbReference>
<dbReference type="Pfam" id="PF03466">
    <property type="entry name" value="LysR_substrate"/>
    <property type="match status" value="1"/>
</dbReference>
<protein>
    <recommendedName>
        <fullName evidence="2">LysR substrate-binding domain-containing protein</fullName>
    </recommendedName>
</protein>
<dbReference type="InterPro" id="IPR005119">
    <property type="entry name" value="LysR_subst-bd"/>
</dbReference>
<comment type="caution">
    <text evidence="3">The sequence shown here is derived from an EMBL/GenBank/DDBJ whole genome shotgun (WGS) entry which is preliminary data.</text>
</comment>
<dbReference type="Gene3D" id="3.40.190.10">
    <property type="entry name" value="Periplasmic binding protein-like II"/>
    <property type="match status" value="2"/>
</dbReference>
<dbReference type="EMBL" id="PUEJ01000004">
    <property type="protein sequence ID" value="PRH87377.1"/>
    <property type="molecule type" value="Genomic_DNA"/>
</dbReference>
<proteinExistence type="inferred from homology"/>
<keyword evidence="4" id="KW-1185">Reference proteome</keyword>
<evidence type="ECO:0000259" key="2">
    <source>
        <dbReference type="Pfam" id="PF03466"/>
    </source>
</evidence>
<organism evidence="3 4">
    <name type="scientific">Labrys okinawensis</name>
    <dbReference type="NCBI Taxonomy" id="346911"/>
    <lineage>
        <taxon>Bacteria</taxon>
        <taxon>Pseudomonadati</taxon>
        <taxon>Pseudomonadota</taxon>
        <taxon>Alphaproteobacteria</taxon>
        <taxon>Hyphomicrobiales</taxon>
        <taxon>Xanthobacteraceae</taxon>
        <taxon>Labrys</taxon>
    </lineage>
</organism>
<dbReference type="GO" id="GO:0006351">
    <property type="term" value="P:DNA-templated transcription"/>
    <property type="evidence" value="ECO:0007669"/>
    <property type="project" value="TreeGrafter"/>
</dbReference>
<dbReference type="PANTHER" id="PTHR30537">
    <property type="entry name" value="HTH-TYPE TRANSCRIPTIONAL REGULATOR"/>
    <property type="match status" value="1"/>
</dbReference>
<dbReference type="GO" id="GO:0043565">
    <property type="term" value="F:sequence-specific DNA binding"/>
    <property type="evidence" value="ECO:0007669"/>
    <property type="project" value="TreeGrafter"/>
</dbReference>
<dbReference type="OrthoDB" id="9786526at2"/>
<comment type="similarity">
    <text evidence="1">Belongs to the LysR transcriptional regulatory family.</text>
</comment>
<gene>
    <name evidence="3" type="ORF">C5L14_12195</name>
</gene>
<dbReference type="GO" id="GO:0003700">
    <property type="term" value="F:DNA-binding transcription factor activity"/>
    <property type="evidence" value="ECO:0007669"/>
    <property type="project" value="TreeGrafter"/>
</dbReference>
<dbReference type="SUPFAM" id="SSF53850">
    <property type="entry name" value="Periplasmic binding protein-like II"/>
    <property type="match status" value="1"/>
</dbReference>
<sequence>MHQPLDLVREGIDCIVRAGALTDTSLVRRKLAELRRGTFASPDYLARFGTPRTPEDLANGHRRVGLLAPDQPASAAFTFTVSGKVREVNLPIDITVAGPETNFAMGCAGLGIVQIPFYRVRSELANGTLVEILSEFPPLPIPVHVLYPQARPLSPRLRVFIEWLEEQYRTRDRAAMQSGSPPDHTVSVPLISMPKPLRPI</sequence>
<dbReference type="AlphaFoldDB" id="A0A2S9QDE9"/>
<reference evidence="3 4" key="1">
    <citation type="submission" date="2018-02" db="EMBL/GenBank/DDBJ databases">
        <title>Whole genome sequencing of endophytic bacterium.</title>
        <authorList>
            <person name="Eedara R."/>
            <person name="Podile A.R."/>
        </authorList>
    </citation>
    <scope>NUCLEOTIDE SEQUENCE [LARGE SCALE GENOMIC DNA]</scope>
    <source>
        <strain evidence="3 4">RP1T</strain>
    </source>
</reference>
<evidence type="ECO:0000313" key="3">
    <source>
        <dbReference type="EMBL" id="PRH87377.1"/>
    </source>
</evidence>
<feature type="domain" description="LysR substrate-binding" evidence="2">
    <location>
        <begin position="2"/>
        <end position="167"/>
    </location>
</feature>
<evidence type="ECO:0000256" key="1">
    <source>
        <dbReference type="ARBA" id="ARBA00009437"/>
    </source>
</evidence>
<dbReference type="InterPro" id="IPR058163">
    <property type="entry name" value="LysR-type_TF_proteobact-type"/>
</dbReference>
<accession>A0A2S9QDE9</accession>
<evidence type="ECO:0000313" key="4">
    <source>
        <dbReference type="Proteomes" id="UP000237682"/>
    </source>
</evidence>
<dbReference type="Proteomes" id="UP000237682">
    <property type="component" value="Unassembled WGS sequence"/>
</dbReference>
<name>A0A2S9QDE9_9HYPH</name>